<evidence type="ECO:0000259" key="3">
    <source>
        <dbReference type="Pfam" id="PF14326"/>
    </source>
</evidence>
<organism evidence="4 5">
    <name type="scientific">Candidatus Venteria ishoeyi</name>
    <dbReference type="NCBI Taxonomy" id="1899563"/>
    <lineage>
        <taxon>Bacteria</taxon>
        <taxon>Pseudomonadati</taxon>
        <taxon>Pseudomonadota</taxon>
        <taxon>Gammaproteobacteria</taxon>
        <taxon>Thiotrichales</taxon>
        <taxon>Thiotrichaceae</taxon>
        <taxon>Venteria</taxon>
    </lineage>
</organism>
<feature type="chain" id="PRO_5014802844" evidence="1">
    <location>
        <begin position="20"/>
        <end position="521"/>
    </location>
</feature>
<sequence length="521" mass="57656">MWKISVVLLTLLVFVGGCSSTLPPKPDNNPYPKTEPTIPPARTLTNFSDSLRCMDRLFIRHGVEPIYITSAGLPDMSAKGVVGNGARHMLISTISKMAAQSKAVIFVDLPSSPMAYSDAPGTKNSDLDTLYKHLLYVMKETLKNHPHRRKFVYPDYYILGATSQVEDKVTSQGSSFSLALSSGDFSKSDDHATSIISLDMNVGDATNFQLLNGLTASNSIAVMRKSKNNEFGLGGILQKAGLHFNVALDQRQGPQQALRTLIELSSIELIGKLAQVPYWQCLQIEQTNPEMQAQARNWFNAMKPAEQVAFVQKTLHSKGFYHGSISGVLDGATKEAISRYQANEGLIPSGQVNFDLYRILMGGDFSKKPSKANTVPPVLTHTEPVKIQLKALKPSYKLNDRFSFYLSVSRDTFVHCYYQGGDKQIIRVFPNQRQADSYVKVNQKLEVPEQSALFEVILEHPHVQEQVMCLATEYDISLQLPGSLKVADIQPIALSSMEEVERAYKKMTANLGLASLVFAVK</sequence>
<name>A0A1H6F6N8_9GAMM</name>
<dbReference type="Proteomes" id="UP000236724">
    <property type="component" value="Unassembled WGS sequence"/>
</dbReference>
<dbReference type="InterPro" id="IPR002477">
    <property type="entry name" value="Peptidoglycan-bd-like"/>
</dbReference>
<protein>
    <submittedName>
        <fullName evidence="4">Putative peptidoglycan binding domain protein</fullName>
    </submittedName>
</protein>
<dbReference type="SUPFAM" id="SSF47090">
    <property type="entry name" value="PGBD-like"/>
    <property type="match status" value="1"/>
</dbReference>
<gene>
    <name evidence="4" type="ORF">MBHS_00608</name>
</gene>
<feature type="domain" description="DUF4384" evidence="3">
    <location>
        <begin position="395"/>
        <end position="473"/>
    </location>
</feature>
<dbReference type="InterPro" id="IPR036365">
    <property type="entry name" value="PGBD-like_sf"/>
</dbReference>
<dbReference type="RefSeq" id="WP_103918786.1">
    <property type="nucleotide sequence ID" value="NZ_FMSV02000105.1"/>
</dbReference>
<evidence type="ECO:0000259" key="2">
    <source>
        <dbReference type="Pfam" id="PF01471"/>
    </source>
</evidence>
<feature type="signal peptide" evidence="1">
    <location>
        <begin position="1"/>
        <end position="19"/>
    </location>
</feature>
<evidence type="ECO:0000313" key="5">
    <source>
        <dbReference type="Proteomes" id="UP000236724"/>
    </source>
</evidence>
<keyword evidence="1" id="KW-0732">Signal</keyword>
<dbReference type="OrthoDB" id="7052188at2"/>
<keyword evidence="5" id="KW-1185">Reference proteome</keyword>
<feature type="domain" description="Peptidoglycan binding-like" evidence="2">
    <location>
        <begin position="306"/>
        <end position="360"/>
    </location>
</feature>
<dbReference type="InterPro" id="IPR036366">
    <property type="entry name" value="PGBDSf"/>
</dbReference>
<dbReference type="AlphaFoldDB" id="A0A1H6F6N8"/>
<dbReference type="PROSITE" id="PS51257">
    <property type="entry name" value="PROKAR_LIPOPROTEIN"/>
    <property type="match status" value="1"/>
</dbReference>
<accession>A0A1H6F6N8</accession>
<dbReference type="EMBL" id="FMSV02000105">
    <property type="protein sequence ID" value="SEH04756.1"/>
    <property type="molecule type" value="Genomic_DNA"/>
</dbReference>
<dbReference type="Pfam" id="PF01471">
    <property type="entry name" value="PG_binding_1"/>
    <property type="match status" value="1"/>
</dbReference>
<evidence type="ECO:0000313" key="4">
    <source>
        <dbReference type="EMBL" id="SEH04756.1"/>
    </source>
</evidence>
<reference evidence="4 5" key="1">
    <citation type="submission" date="2016-10" db="EMBL/GenBank/DDBJ databases">
        <authorList>
            <person name="de Groot N.N."/>
        </authorList>
    </citation>
    <scope>NUCLEOTIDE SEQUENCE [LARGE SCALE GENOMIC DNA]</scope>
    <source>
        <strain evidence="4">MBHS1</strain>
    </source>
</reference>
<proteinExistence type="predicted"/>
<dbReference type="Gene3D" id="3.40.50.10610">
    <property type="entry name" value="ABC-type transport auxiliary lipoprotein component"/>
    <property type="match status" value="1"/>
</dbReference>
<dbReference type="Gene3D" id="1.10.101.10">
    <property type="entry name" value="PGBD-like superfamily/PGBD"/>
    <property type="match status" value="1"/>
</dbReference>
<dbReference type="InterPro" id="IPR025493">
    <property type="entry name" value="DUF4384"/>
</dbReference>
<evidence type="ECO:0000256" key="1">
    <source>
        <dbReference type="SAM" id="SignalP"/>
    </source>
</evidence>
<dbReference type="Pfam" id="PF14326">
    <property type="entry name" value="DUF4384"/>
    <property type="match status" value="1"/>
</dbReference>